<evidence type="ECO:0000313" key="2">
    <source>
        <dbReference type="EMBL" id="KUG03483.1"/>
    </source>
</evidence>
<dbReference type="Gene3D" id="3.30.1180.10">
    <property type="match status" value="1"/>
</dbReference>
<reference evidence="2" key="1">
    <citation type="journal article" date="2015" name="Proc. Natl. Acad. Sci. U.S.A.">
        <title>Networks of energetic and metabolic interactions define dynamics in microbial communities.</title>
        <authorList>
            <person name="Embree M."/>
            <person name="Liu J.K."/>
            <person name="Al-Bassam M.M."/>
            <person name="Zengler K."/>
        </authorList>
    </citation>
    <scope>NUCLEOTIDE SEQUENCE</scope>
</reference>
<proteinExistence type="predicted"/>
<keyword evidence="1" id="KW-0446">Lipid-binding</keyword>
<sequence length="283" mass="31570">MAVKLVTDSTSYIEEVTQKDLDIKIVNLSVNFPNESFEEDAVEYADFYERIKREGVIPTSSQPSLGIIHDTFKEIIMRGEEVLGIFLSAKMSGTYESAMHAKKMLLEEFPRASIEIMDSKTNCMALGLQVVEAAVAAKAGKNMEEIVQTAKDIRERVRFYFVPASLEYLIKGGRIGGASALIGSLLKIRPILYVNDGMTDVKERVRGNKAAIKRIKDLLHEDASKYGLKHLLVHHIHDYQRASELAEDLIQQYDREVPAFPIGPVIGLHVGPGTLAVVYCTEK</sequence>
<gene>
    <name evidence="2" type="ORF">ASZ90_019119</name>
</gene>
<dbReference type="SUPFAM" id="SSF82549">
    <property type="entry name" value="DAK1/DegV-like"/>
    <property type="match status" value="1"/>
</dbReference>
<dbReference type="AlphaFoldDB" id="A0A0W8E4D4"/>
<dbReference type="Pfam" id="PF02645">
    <property type="entry name" value="DegV"/>
    <property type="match status" value="1"/>
</dbReference>
<dbReference type="InterPro" id="IPR003797">
    <property type="entry name" value="DegV"/>
</dbReference>
<comment type="caution">
    <text evidence="2">The sequence shown here is derived from an EMBL/GenBank/DDBJ whole genome shotgun (WGS) entry which is preliminary data.</text>
</comment>
<dbReference type="PANTHER" id="PTHR33434">
    <property type="entry name" value="DEGV DOMAIN-CONTAINING PROTEIN DR_1986-RELATED"/>
    <property type="match status" value="1"/>
</dbReference>
<dbReference type="PROSITE" id="PS51482">
    <property type="entry name" value="DEGV"/>
    <property type="match status" value="1"/>
</dbReference>
<evidence type="ECO:0008006" key="3">
    <source>
        <dbReference type="Google" id="ProtNLM"/>
    </source>
</evidence>
<name>A0A0W8E4D4_9ZZZZ</name>
<dbReference type="PANTHER" id="PTHR33434:SF2">
    <property type="entry name" value="FATTY ACID-BINDING PROTEIN TM_1468"/>
    <property type="match status" value="1"/>
</dbReference>
<dbReference type="Gene3D" id="3.40.50.10170">
    <property type="match status" value="1"/>
</dbReference>
<protein>
    <recommendedName>
        <fullName evidence="3">Degv family protein</fullName>
    </recommendedName>
</protein>
<dbReference type="GO" id="GO:0008289">
    <property type="term" value="F:lipid binding"/>
    <property type="evidence" value="ECO:0007669"/>
    <property type="project" value="UniProtKB-KW"/>
</dbReference>
<dbReference type="EMBL" id="LNQE01001879">
    <property type="protein sequence ID" value="KUG03483.1"/>
    <property type="molecule type" value="Genomic_DNA"/>
</dbReference>
<evidence type="ECO:0000256" key="1">
    <source>
        <dbReference type="ARBA" id="ARBA00023121"/>
    </source>
</evidence>
<dbReference type="NCBIfam" id="TIGR00762">
    <property type="entry name" value="DegV"/>
    <property type="match status" value="1"/>
</dbReference>
<accession>A0A0W8E4D4</accession>
<dbReference type="InterPro" id="IPR043168">
    <property type="entry name" value="DegV_C"/>
</dbReference>
<organism evidence="2">
    <name type="scientific">hydrocarbon metagenome</name>
    <dbReference type="NCBI Taxonomy" id="938273"/>
    <lineage>
        <taxon>unclassified sequences</taxon>
        <taxon>metagenomes</taxon>
        <taxon>ecological metagenomes</taxon>
    </lineage>
</organism>
<dbReference type="InterPro" id="IPR050270">
    <property type="entry name" value="DegV_domain_contain"/>
</dbReference>